<dbReference type="CDD" id="cd02440">
    <property type="entry name" value="AdoMet_MTases"/>
    <property type="match status" value="1"/>
</dbReference>
<reference evidence="1" key="1">
    <citation type="journal article" date="2014" name="Int. J. Syst. Evol. Microbiol.">
        <title>Complete genome sequence of Corynebacterium casei LMG S-19264T (=DSM 44701T), isolated from a smear-ripened cheese.</title>
        <authorList>
            <consortium name="US DOE Joint Genome Institute (JGI-PGF)"/>
            <person name="Walter F."/>
            <person name="Albersmeier A."/>
            <person name="Kalinowski J."/>
            <person name="Ruckert C."/>
        </authorList>
    </citation>
    <scope>NUCLEOTIDE SEQUENCE</scope>
    <source>
        <strain evidence="1">CGMCC 1.15082</strain>
    </source>
</reference>
<proteinExistence type="predicted"/>
<dbReference type="SUPFAM" id="SSF53335">
    <property type="entry name" value="S-adenosyl-L-methionine-dependent methyltransferases"/>
    <property type="match status" value="1"/>
</dbReference>
<dbReference type="Pfam" id="PF13489">
    <property type="entry name" value="Methyltransf_23"/>
    <property type="match status" value="1"/>
</dbReference>
<accession>A0A916SRX1</accession>
<comment type="caution">
    <text evidence="1">The sequence shown here is derived from an EMBL/GenBank/DDBJ whole genome shotgun (WGS) entry which is preliminary data.</text>
</comment>
<evidence type="ECO:0000313" key="2">
    <source>
        <dbReference type="Proteomes" id="UP000646478"/>
    </source>
</evidence>
<name>A0A916SRX1_9HYPH</name>
<dbReference type="RefSeq" id="WP_188826553.1">
    <property type="nucleotide sequence ID" value="NZ_BMHH01000051.1"/>
</dbReference>
<dbReference type="AlphaFoldDB" id="A0A916SRX1"/>
<evidence type="ECO:0008006" key="3">
    <source>
        <dbReference type="Google" id="ProtNLM"/>
    </source>
</evidence>
<dbReference type="PANTHER" id="PTHR43861:SF6">
    <property type="entry name" value="METHYLTRANSFERASE TYPE 11"/>
    <property type="match status" value="1"/>
</dbReference>
<protein>
    <recommendedName>
        <fullName evidence="3">Class I SAM-dependent methyltransferase</fullName>
    </recommendedName>
</protein>
<gene>
    <name evidence="1" type="ORF">GCM10011491_46590</name>
</gene>
<evidence type="ECO:0000313" key="1">
    <source>
        <dbReference type="EMBL" id="GGB13580.1"/>
    </source>
</evidence>
<organism evidence="1 2">
    <name type="scientific">Brucella endophytica</name>
    <dbReference type="NCBI Taxonomy" id="1963359"/>
    <lineage>
        <taxon>Bacteria</taxon>
        <taxon>Pseudomonadati</taxon>
        <taxon>Pseudomonadota</taxon>
        <taxon>Alphaproteobacteria</taxon>
        <taxon>Hyphomicrobiales</taxon>
        <taxon>Brucellaceae</taxon>
        <taxon>Brucella/Ochrobactrum group</taxon>
        <taxon>Brucella</taxon>
    </lineage>
</organism>
<keyword evidence="2" id="KW-1185">Reference proteome</keyword>
<dbReference type="EMBL" id="BMHH01000051">
    <property type="protein sequence ID" value="GGB13580.1"/>
    <property type="molecule type" value="Genomic_DNA"/>
</dbReference>
<reference evidence="1" key="2">
    <citation type="submission" date="2020-09" db="EMBL/GenBank/DDBJ databases">
        <authorList>
            <person name="Sun Q."/>
            <person name="Zhou Y."/>
        </authorList>
    </citation>
    <scope>NUCLEOTIDE SEQUENCE</scope>
    <source>
        <strain evidence="1">CGMCC 1.15082</strain>
    </source>
</reference>
<dbReference type="Proteomes" id="UP000646478">
    <property type="component" value="Unassembled WGS sequence"/>
</dbReference>
<dbReference type="PANTHER" id="PTHR43861">
    <property type="entry name" value="TRANS-ACONITATE 2-METHYLTRANSFERASE-RELATED"/>
    <property type="match status" value="1"/>
</dbReference>
<dbReference type="Gene3D" id="3.40.50.150">
    <property type="entry name" value="Vaccinia Virus protein VP39"/>
    <property type="match status" value="1"/>
</dbReference>
<sequence length="299" mass="33350">MPLSMREMTCVTCGKKDYTVKYEARVPDAGSLNFSARREGLRSHPRIVECSGCGQIYSNPYFADDVISKLYQEANYLDEPQLNNMVKDYMCEFQRAIAGRDKSSLRILEVGCGDGFFLKALKQAGYEKITGVEPGREAVSRAEPDIRACIINDFFDSKMFEEGSFDIVCCFQIMDHLPNPAAFVAAVHGILAADGVFLAINHNIRARLPKLLGERSPMYDIEHIYLFDCSTMSRLLKNAQFSVSRCEPISNSYTVDYALKMFPFPHKIKRGLISMASSLGLAAVSLNVSAGNMVTVARR</sequence>
<dbReference type="InterPro" id="IPR029063">
    <property type="entry name" value="SAM-dependent_MTases_sf"/>
</dbReference>